<evidence type="ECO:0000256" key="1">
    <source>
        <dbReference type="SAM" id="MobiDB-lite"/>
    </source>
</evidence>
<keyword evidence="3" id="KW-1185">Reference proteome</keyword>
<comment type="caution">
    <text evidence="2">The sequence shown here is derived from an EMBL/GenBank/DDBJ whole genome shotgun (WGS) entry which is preliminary data.</text>
</comment>
<reference evidence="3" key="1">
    <citation type="journal article" date="2019" name="Int. J. Syst. Evol. Microbiol.">
        <title>The Global Catalogue of Microorganisms (GCM) 10K type strain sequencing project: providing services to taxonomists for standard genome sequencing and annotation.</title>
        <authorList>
            <consortium name="The Broad Institute Genomics Platform"/>
            <consortium name="The Broad Institute Genome Sequencing Center for Infectious Disease"/>
            <person name="Wu L."/>
            <person name="Ma J."/>
        </authorList>
    </citation>
    <scope>NUCLEOTIDE SEQUENCE [LARGE SCALE GENOMIC DNA]</scope>
    <source>
        <strain evidence="3">S1</strain>
    </source>
</reference>
<protein>
    <submittedName>
        <fullName evidence="2">Uncharacterized protein</fullName>
    </submittedName>
</protein>
<organism evidence="2 3">
    <name type="scientific">Kroppenstedtia sanguinis</name>
    <dbReference type="NCBI Taxonomy" id="1380684"/>
    <lineage>
        <taxon>Bacteria</taxon>
        <taxon>Bacillati</taxon>
        <taxon>Bacillota</taxon>
        <taxon>Bacilli</taxon>
        <taxon>Bacillales</taxon>
        <taxon>Thermoactinomycetaceae</taxon>
        <taxon>Kroppenstedtia</taxon>
    </lineage>
</organism>
<dbReference type="EMBL" id="JBHTNU010000006">
    <property type="protein sequence ID" value="MFD1426869.1"/>
    <property type="molecule type" value="Genomic_DNA"/>
</dbReference>
<accession>A0ABW4C809</accession>
<name>A0ABW4C809_9BACL</name>
<proteinExistence type="predicted"/>
<dbReference type="Proteomes" id="UP001597282">
    <property type="component" value="Unassembled WGS sequence"/>
</dbReference>
<feature type="region of interest" description="Disordered" evidence="1">
    <location>
        <begin position="1"/>
        <end position="25"/>
    </location>
</feature>
<evidence type="ECO:0000313" key="3">
    <source>
        <dbReference type="Proteomes" id="UP001597282"/>
    </source>
</evidence>
<sequence>MKMGSYRSRPTASAMNFPLLPLGKGPTGSEGNYSVRYISKDSNQAGGRWIGAWYAYDRILGRDLFNVKVNP</sequence>
<evidence type="ECO:0000313" key="2">
    <source>
        <dbReference type="EMBL" id="MFD1426869.1"/>
    </source>
</evidence>
<gene>
    <name evidence="2" type="ORF">ACFQ4Y_07950</name>
</gene>